<proteinExistence type="predicted"/>
<dbReference type="EMBL" id="CAFZ01000108">
    <property type="protein sequence ID" value="CCA71168.1"/>
    <property type="molecule type" value="Genomic_DNA"/>
</dbReference>
<dbReference type="AlphaFoldDB" id="G4TIM5"/>
<dbReference type="InParanoid" id="G4TIM5"/>
<reference evidence="1 2" key="1">
    <citation type="journal article" date="2011" name="PLoS Pathog.">
        <title>Endophytic Life Strategies Decoded by Genome and Transcriptome Analyses of the Mutualistic Root Symbiont Piriformospora indica.</title>
        <authorList>
            <person name="Zuccaro A."/>
            <person name="Lahrmann U."/>
            <person name="Guldener U."/>
            <person name="Langen G."/>
            <person name="Pfiffi S."/>
            <person name="Biedenkopf D."/>
            <person name="Wong P."/>
            <person name="Samans B."/>
            <person name="Grimm C."/>
            <person name="Basiewicz M."/>
            <person name="Murat C."/>
            <person name="Martin F."/>
            <person name="Kogel K.H."/>
        </authorList>
    </citation>
    <scope>NUCLEOTIDE SEQUENCE [LARGE SCALE GENOMIC DNA]</scope>
    <source>
        <strain evidence="1 2">DSM 11827</strain>
    </source>
</reference>
<evidence type="ECO:0000313" key="2">
    <source>
        <dbReference type="Proteomes" id="UP000007148"/>
    </source>
</evidence>
<keyword evidence="2" id="KW-1185">Reference proteome</keyword>
<protein>
    <submittedName>
        <fullName evidence="1">Uncharacterized protein</fullName>
    </submittedName>
</protein>
<name>G4TIM5_SERID</name>
<gene>
    <name evidence="1" type="ORF">PIIN_05104</name>
</gene>
<accession>G4TIM5</accession>
<dbReference type="Proteomes" id="UP000007148">
    <property type="component" value="Unassembled WGS sequence"/>
</dbReference>
<sequence length="117" mass="12787">MSLAPRVSLARRRDAINGDFDMIEAAPGEGNELLLNTFSLASDAAAAAIERGQPETAIEFLEQARTLLSRDAHGIPELEQGHDTFSPNSPIANLNMRAPWMRVSEPKVNNNFSPDDK</sequence>
<dbReference type="HOGENOM" id="CLU_2085705_0_0_1"/>
<comment type="caution">
    <text evidence="1">The sequence shown here is derived from an EMBL/GenBank/DDBJ whole genome shotgun (WGS) entry which is preliminary data.</text>
</comment>
<evidence type="ECO:0000313" key="1">
    <source>
        <dbReference type="EMBL" id="CCA71168.1"/>
    </source>
</evidence>
<organism evidence="1 2">
    <name type="scientific">Serendipita indica (strain DSM 11827)</name>
    <name type="common">Root endophyte fungus</name>
    <name type="synonym">Piriformospora indica</name>
    <dbReference type="NCBI Taxonomy" id="1109443"/>
    <lineage>
        <taxon>Eukaryota</taxon>
        <taxon>Fungi</taxon>
        <taxon>Dikarya</taxon>
        <taxon>Basidiomycota</taxon>
        <taxon>Agaricomycotina</taxon>
        <taxon>Agaricomycetes</taxon>
        <taxon>Sebacinales</taxon>
        <taxon>Serendipitaceae</taxon>
        <taxon>Serendipita</taxon>
    </lineage>
</organism>